<gene>
    <name evidence="2" type="ORF">EU93_1279</name>
</gene>
<protein>
    <recommendedName>
        <fullName evidence="4">Transmembrane protein</fullName>
    </recommendedName>
</protein>
<keyword evidence="1" id="KW-0812">Transmembrane</keyword>
<reference evidence="3" key="1">
    <citation type="journal article" date="2014" name="Sci. Data">
        <title>Genomes of diverse isolates of the marine cyanobacterium Prochlorococcus.</title>
        <authorList>
            <person name="Biller S."/>
            <person name="Berube P."/>
            <person name="Thompson J."/>
            <person name="Kelly L."/>
            <person name="Roggensack S."/>
            <person name="Awad L."/>
            <person name="Roache-Johnson K."/>
            <person name="Ding H."/>
            <person name="Giovannoni S.J."/>
            <person name="Moore L.R."/>
            <person name="Chisholm S.W."/>
        </authorList>
    </citation>
    <scope>NUCLEOTIDE SEQUENCE [LARGE SCALE GENOMIC DNA]</scope>
</reference>
<feature type="transmembrane region" description="Helical" evidence="1">
    <location>
        <begin position="23"/>
        <end position="41"/>
    </location>
</feature>
<dbReference type="Proteomes" id="UP000030491">
    <property type="component" value="Unassembled WGS sequence"/>
</dbReference>
<dbReference type="OrthoDB" id="542351at2"/>
<dbReference type="EMBL" id="JNAJ01000015">
    <property type="protein sequence ID" value="KGF91110.1"/>
    <property type="molecule type" value="Genomic_DNA"/>
</dbReference>
<keyword evidence="1" id="KW-0472">Membrane</keyword>
<evidence type="ECO:0000256" key="1">
    <source>
        <dbReference type="SAM" id="Phobius"/>
    </source>
</evidence>
<accession>A0A0A1ZNX1</accession>
<evidence type="ECO:0000313" key="2">
    <source>
        <dbReference type="EMBL" id="KGF91110.1"/>
    </source>
</evidence>
<dbReference type="RefSeq" id="WP_032514099.1">
    <property type="nucleotide sequence ID" value="NZ_JNAJ01000015.1"/>
</dbReference>
<proteinExistence type="predicted"/>
<organism evidence="2 3">
    <name type="scientific">Prochlorococcus marinus str. MIT 9116</name>
    <dbReference type="NCBI Taxonomy" id="167544"/>
    <lineage>
        <taxon>Bacteria</taxon>
        <taxon>Bacillati</taxon>
        <taxon>Cyanobacteriota</taxon>
        <taxon>Cyanophyceae</taxon>
        <taxon>Synechococcales</taxon>
        <taxon>Prochlorococcaceae</taxon>
        <taxon>Prochlorococcus</taxon>
    </lineage>
</organism>
<keyword evidence="1" id="KW-1133">Transmembrane helix</keyword>
<evidence type="ECO:0008006" key="4">
    <source>
        <dbReference type="Google" id="ProtNLM"/>
    </source>
</evidence>
<name>A0A0A1ZNX1_PROMR</name>
<sequence>MFKTNNFFVISNLKIHLKRYKSALIYSFIIGLIMGSIPFIYKSKEDFRVKQLIREQRKIQFQNKEKICKQDNSDYKKFLNLGFPKTAIEKFNICMKAQ</sequence>
<dbReference type="AlphaFoldDB" id="A0A0A1ZNX1"/>
<evidence type="ECO:0000313" key="3">
    <source>
        <dbReference type="Proteomes" id="UP000030491"/>
    </source>
</evidence>
<comment type="caution">
    <text evidence="2">The sequence shown here is derived from an EMBL/GenBank/DDBJ whole genome shotgun (WGS) entry which is preliminary data.</text>
</comment>